<proteinExistence type="predicted"/>
<dbReference type="InterPro" id="IPR051454">
    <property type="entry name" value="RNA/ubiquinone_mod_enzymes"/>
</dbReference>
<protein>
    <submittedName>
        <fullName evidence="2">U32 family peptidase</fullName>
    </submittedName>
</protein>
<organism evidence="2 3">
    <name type="scientific">Nitratidesulfovibrio liaohensis</name>
    <dbReference type="NCBI Taxonomy" id="2604158"/>
    <lineage>
        <taxon>Bacteria</taxon>
        <taxon>Pseudomonadati</taxon>
        <taxon>Thermodesulfobacteriota</taxon>
        <taxon>Desulfovibrionia</taxon>
        <taxon>Desulfovibrionales</taxon>
        <taxon>Desulfovibrionaceae</taxon>
        <taxon>Nitratidesulfovibrio</taxon>
    </lineage>
</organism>
<evidence type="ECO:0000256" key="1">
    <source>
        <dbReference type="SAM" id="MobiDB-lite"/>
    </source>
</evidence>
<reference evidence="2" key="1">
    <citation type="submission" date="2023-09" db="EMBL/GenBank/DDBJ databases">
        <authorList>
            <consortium name="CW5 consortium"/>
            <person name="Lu C.-W."/>
        </authorList>
    </citation>
    <scope>NUCLEOTIDE SEQUENCE</scope>
    <source>
        <strain evidence="2">KPS</strain>
    </source>
</reference>
<feature type="region of interest" description="Disordered" evidence="1">
    <location>
        <begin position="328"/>
        <end position="353"/>
    </location>
</feature>
<dbReference type="EMBL" id="CP133659">
    <property type="protein sequence ID" value="WMW67307.1"/>
    <property type="molecule type" value="Genomic_DNA"/>
</dbReference>
<dbReference type="InterPro" id="IPR001539">
    <property type="entry name" value="Peptidase_U32"/>
</dbReference>
<keyword evidence="3" id="KW-1185">Reference proteome</keyword>
<dbReference type="PANTHER" id="PTHR30217">
    <property type="entry name" value="PEPTIDASE U32 FAMILY"/>
    <property type="match status" value="1"/>
</dbReference>
<feature type="compositionally biased region" description="Basic and acidic residues" evidence="1">
    <location>
        <begin position="1"/>
        <end position="17"/>
    </location>
</feature>
<name>A0ABY9R6Q2_9BACT</name>
<gene>
    <name evidence="2" type="ORF">KPS_002448</name>
</gene>
<dbReference type="Pfam" id="PF01136">
    <property type="entry name" value="Peptidase_U32"/>
    <property type="match status" value="1"/>
</dbReference>
<dbReference type="RefSeq" id="WP_309543104.1">
    <property type="nucleotide sequence ID" value="NZ_CP133659.1"/>
</dbReference>
<evidence type="ECO:0000313" key="3">
    <source>
        <dbReference type="Proteomes" id="UP001180616"/>
    </source>
</evidence>
<feature type="region of interest" description="Disordered" evidence="1">
    <location>
        <begin position="1"/>
        <end position="21"/>
    </location>
</feature>
<dbReference type="Proteomes" id="UP001180616">
    <property type="component" value="Chromosome"/>
</dbReference>
<feature type="region of interest" description="Disordered" evidence="1">
    <location>
        <begin position="441"/>
        <end position="461"/>
    </location>
</feature>
<dbReference type="PANTHER" id="PTHR30217:SF10">
    <property type="entry name" value="23S RRNA 5-HYDROXYCYTIDINE C2501 SYNTHASE"/>
    <property type="match status" value="1"/>
</dbReference>
<accession>A0ABY9R6Q2</accession>
<evidence type="ECO:0000313" key="2">
    <source>
        <dbReference type="EMBL" id="WMW67307.1"/>
    </source>
</evidence>
<sequence>MDNRAPEREHHRTRLSDAELAELLPPSVSAGAAASGSAAPDQADNLRTPEILAPAGDMQAALAAFAAGADAVYLGLKHFSARMQAENFSTGELAALTDLAHSEGRRIYVAMNSMLKPGDPGAAGRLVARLARDVRPDALIVQDLGMLDIARQAGFAGELHLSTLANVTHPAALTVARDLGASRVILPRELNIDEIRACGNACPDDLDLEFFVHGALCYCVSGRCYWSSYMGGKSGLRGRCVQPCRRVYRQKGREGRFFSCLDLSLDVLAKTLLSVPHMASWKIEGRKKGPHYVYYAVSAYRLLRDNPDDPKARKQAEDILEMALGRPGTHSRFLPQRGDDPTAPGEQTSSGLLAGKVGQTPEGGIFFKPRFQLLPQDLLRIGYEDESWHTTLPVARHIPKAGTFNLRLPRHKTPKLGTPVFLIDRREPELTREVRSWQAKLERHRRGGGEGGAVDFTPSYPAPGKPARPLDVILRGSLPHGREGKAGVRPGTVMGLWLSPKALREVSRTLYPRISWWLPPVIWPDEEAQWLRMVREATRDGARHFVLNAPWQVGLFGDGHARRDLVLTAGPFCNTSNPAALAVLRKLGFAAAIVSPELPGEDILALPRQSCLPLGVVLSGYWPMGVTRHHLEGLKPGEPFNSPKNEVFWARRYGQNTWIYPGWPLDIEDRRGQLEAAGYTLFVRIDEHPPLTVPEPRRTSPFNWDIPLL</sequence>